<accession>A0A9P5PZZ0</accession>
<organism evidence="1 2">
    <name type="scientific">Rhodocollybia butyracea</name>
    <dbReference type="NCBI Taxonomy" id="206335"/>
    <lineage>
        <taxon>Eukaryota</taxon>
        <taxon>Fungi</taxon>
        <taxon>Dikarya</taxon>
        <taxon>Basidiomycota</taxon>
        <taxon>Agaricomycotina</taxon>
        <taxon>Agaricomycetes</taxon>
        <taxon>Agaricomycetidae</taxon>
        <taxon>Agaricales</taxon>
        <taxon>Marasmiineae</taxon>
        <taxon>Omphalotaceae</taxon>
        <taxon>Rhodocollybia</taxon>
    </lineage>
</organism>
<dbReference type="AlphaFoldDB" id="A0A9P5PZZ0"/>
<gene>
    <name evidence="1" type="ORF">BDP27DRAFT_1361210</name>
</gene>
<reference evidence="1" key="1">
    <citation type="submission" date="2020-11" db="EMBL/GenBank/DDBJ databases">
        <authorList>
            <consortium name="DOE Joint Genome Institute"/>
            <person name="Ahrendt S."/>
            <person name="Riley R."/>
            <person name="Andreopoulos W."/>
            <person name="Labutti K."/>
            <person name="Pangilinan J."/>
            <person name="Ruiz-Duenas F.J."/>
            <person name="Barrasa J.M."/>
            <person name="Sanchez-Garcia M."/>
            <person name="Camarero S."/>
            <person name="Miyauchi S."/>
            <person name="Serrano A."/>
            <person name="Linde D."/>
            <person name="Babiker R."/>
            <person name="Drula E."/>
            <person name="Ayuso-Fernandez I."/>
            <person name="Pacheco R."/>
            <person name="Padilla G."/>
            <person name="Ferreira P."/>
            <person name="Barriuso J."/>
            <person name="Kellner H."/>
            <person name="Castanera R."/>
            <person name="Alfaro M."/>
            <person name="Ramirez L."/>
            <person name="Pisabarro A.G."/>
            <person name="Kuo A."/>
            <person name="Tritt A."/>
            <person name="Lipzen A."/>
            <person name="He G."/>
            <person name="Yan M."/>
            <person name="Ng V."/>
            <person name="Cullen D."/>
            <person name="Martin F."/>
            <person name="Rosso M.-N."/>
            <person name="Henrissat B."/>
            <person name="Hibbett D."/>
            <person name="Martinez A.T."/>
            <person name="Grigoriev I.V."/>
        </authorList>
    </citation>
    <scope>NUCLEOTIDE SEQUENCE</scope>
    <source>
        <strain evidence="1">AH 40177</strain>
    </source>
</reference>
<proteinExistence type="predicted"/>
<evidence type="ECO:0000313" key="1">
    <source>
        <dbReference type="EMBL" id="KAF9072142.1"/>
    </source>
</evidence>
<dbReference type="Proteomes" id="UP000772434">
    <property type="component" value="Unassembled WGS sequence"/>
</dbReference>
<evidence type="ECO:0000313" key="2">
    <source>
        <dbReference type="Proteomes" id="UP000772434"/>
    </source>
</evidence>
<protein>
    <submittedName>
        <fullName evidence="1">Uncharacterized protein</fullName>
    </submittedName>
</protein>
<dbReference type="OrthoDB" id="2876408at2759"/>
<comment type="caution">
    <text evidence="1">The sequence shown here is derived from an EMBL/GenBank/DDBJ whole genome shotgun (WGS) entry which is preliminary data.</text>
</comment>
<name>A0A9P5PZZ0_9AGAR</name>
<dbReference type="EMBL" id="JADNRY010000026">
    <property type="protein sequence ID" value="KAF9072142.1"/>
    <property type="molecule type" value="Genomic_DNA"/>
</dbReference>
<keyword evidence="2" id="KW-1185">Reference proteome</keyword>
<sequence>MEEPTERSLSRGWQLTSCGQGGMLVSIPDHRRVLTILPSPNEENCYQSRQGFINRKRRSRSEQSVIELEKFYHTESQWQRGGRIYKPPCNSSDTSKDNKSDCVVDAATPNCSNRLPLSSLPYTPATVATSVAFPANYSFSYTAGGIYQALGSGKGRMFSFIKNSPPIDPPNVGSDGSRLYVIYWGLNDLDMVTREWEGSEGSIGAKEATAGLSDAVYKRFNGVERGEAAYEECRMTGVLAALKNKMNNERFIVIKGEQPGVYTRRTVVSRGLKWHGGEIICLIRTINEAEALFEFLKAEGVVEPLPSEFWWGIA</sequence>